<feature type="transmembrane region" description="Helical" evidence="1">
    <location>
        <begin position="54"/>
        <end position="75"/>
    </location>
</feature>
<sequence length="223" mass="25362">MLRLRPPTQFIFVLCLRILRAYIGMAVHSYVMLIDVKPSADLAWPAMAWKSIARPGYILSEINYVVVALPLQFWLEARFPSRKAHKTSKHDLKVMQRLIAAGIVRPAVQWRNVLIKWLLEVVVFHGAIGMIIALTAGRSLSIFNVLPAVRHVFAETWDPVLYVPGYLIVPPAYRLQFRDIGDITMKLLYLLCFTVVDSITPTRVVQIPPLPRGDQLPIPVYIP</sequence>
<evidence type="ECO:0000256" key="1">
    <source>
        <dbReference type="SAM" id="Phobius"/>
    </source>
</evidence>
<organism evidence="2 3">
    <name type="scientific">Peltaster fructicola</name>
    <dbReference type="NCBI Taxonomy" id="286661"/>
    <lineage>
        <taxon>Eukaryota</taxon>
        <taxon>Fungi</taxon>
        <taxon>Dikarya</taxon>
        <taxon>Ascomycota</taxon>
        <taxon>Pezizomycotina</taxon>
        <taxon>Dothideomycetes</taxon>
        <taxon>Dothideomycetes incertae sedis</taxon>
        <taxon>Peltaster</taxon>
    </lineage>
</organism>
<dbReference type="Proteomes" id="UP000503462">
    <property type="component" value="Chromosome 3"/>
</dbReference>
<reference evidence="2 3" key="1">
    <citation type="journal article" date="2016" name="Sci. Rep.">
        <title>Peltaster fructicola genome reveals evolution from an invasive phytopathogen to an ectophytic parasite.</title>
        <authorList>
            <person name="Xu C."/>
            <person name="Chen H."/>
            <person name="Gleason M.L."/>
            <person name="Xu J.R."/>
            <person name="Liu H."/>
            <person name="Zhang R."/>
            <person name="Sun G."/>
        </authorList>
    </citation>
    <scope>NUCLEOTIDE SEQUENCE [LARGE SCALE GENOMIC DNA]</scope>
    <source>
        <strain evidence="2 3">LNHT1506</strain>
    </source>
</reference>
<feature type="transmembrane region" description="Helical" evidence="1">
    <location>
        <begin position="12"/>
        <end position="34"/>
    </location>
</feature>
<keyword evidence="1" id="KW-0812">Transmembrane</keyword>
<keyword evidence="1" id="KW-0472">Membrane</keyword>
<accession>A0A6H0XUV9</accession>
<dbReference type="EMBL" id="CP051141">
    <property type="protein sequence ID" value="QIW98397.1"/>
    <property type="molecule type" value="Genomic_DNA"/>
</dbReference>
<proteinExistence type="predicted"/>
<dbReference type="AlphaFoldDB" id="A0A6H0XUV9"/>
<gene>
    <name evidence="2" type="ORF">AMS68_003915</name>
</gene>
<protein>
    <submittedName>
        <fullName evidence="2">Uncharacterized protein</fullName>
    </submittedName>
</protein>
<evidence type="ECO:0000313" key="2">
    <source>
        <dbReference type="EMBL" id="QIW98397.1"/>
    </source>
</evidence>
<feature type="transmembrane region" description="Helical" evidence="1">
    <location>
        <begin position="117"/>
        <end position="137"/>
    </location>
</feature>
<name>A0A6H0XUV9_9PEZI</name>
<evidence type="ECO:0000313" key="3">
    <source>
        <dbReference type="Proteomes" id="UP000503462"/>
    </source>
</evidence>
<keyword evidence="3" id="KW-1185">Reference proteome</keyword>
<keyword evidence="1" id="KW-1133">Transmembrane helix</keyword>